<name>A0ABW5Y910_9SPHI</name>
<reference evidence="4" key="1">
    <citation type="journal article" date="2019" name="Int. J. Syst. Evol. Microbiol.">
        <title>The Global Catalogue of Microorganisms (GCM) 10K type strain sequencing project: providing services to taxonomists for standard genome sequencing and annotation.</title>
        <authorList>
            <consortium name="The Broad Institute Genomics Platform"/>
            <consortium name="The Broad Institute Genome Sequencing Center for Infectious Disease"/>
            <person name="Wu L."/>
            <person name="Ma J."/>
        </authorList>
    </citation>
    <scope>NUCLEOTIDE SEQUENCE [LARGE SCALE GENOMIC DNA]</scope>
    <source>
        <strain evidence="4">KCTC 22437</strain>
    </source>
</reference>
<dbReference type="PANTHER" id="PTHR22901">
    <property type="entry name" value="SIALATE O-ACETYLESTERASE"/>
    <property type="match status" value="1"/>
</dbReference>
<dbReference type="InterPro" id="IPR013783">
    <property type="entry name" value="Ig-like_fold"/>
</dbReference>
<dbReference type="RefSeq" id="WP_377182735.1">
    <property type="nucleotide sequence ID" value="NZ_JBHUPD010000001.1"/>
</dbReference>
<feature type="domain" description="Sialate O-acetylesterase" evidence="2">
    <location>
        <begin position="105"/>
        <end position="342"/>
    </location>
</feature>
<dbReference type="InterPro" id="IPR036514">
    <property type="entry name" value="SGNH_hydro_sf"/>
</dbReference>
<evidence type="ECO:0000259" key="2">
    <source>
        <dbReference type="Pfam" id="PF03629"/>
    </source>
</evidence>
<gene>
    <name evidence="3" type="ORF">ACFS5N_04675</name>
</gene>
<dbReference type="InterPro" id="IPR005181">
    <property type="entry name" value="SASA"/>
</dbReference>
<evidence type="ECO:0000313" key="4">
    <source>
        <dbReference type="Proteomes" id="UP001597557"/>
    </source>
</evidence>
<comment type="caution">
    <text evidence="3">The sequence shown here is derived from an EMBL/GenBank/DDBJ whole genome shotgun (WGS) entry which is preliminary data.</text>
</comment>
<proteinExistence type="predicted"/>
<keyword evidence="1" id="KW-0378">Hydrolase</keyword>
<dbReference type="SUPFAM" id="SSF52266">
    <property type="entry name" value="SGNH hydrolase"/>
    <property type="match status" value="1"/>
</dbReference>
<dbReference type="PANTHER" id="PTHR22901:SF0">
    <property type="entry name" value="SIALATE O-ACETYLESTERASE"/>
    <property type="match status" value="1"/>
</dbReference>
<protein>
    <submittedName>
        <fullName evidence="3">Sialate O-acetylesterase</fullName>
    </submittedName>
</protein>
<dbReference type="Proteomes" id="UP001597557">
    <property type="component" value="Unassembled WGS sequence"/>
</dbReference>
<dbReference type="Gene3D" id="3.40.50.1110">
    <property type="entry name" value="SGNH hydrolase"/>
    <property type="match status" value="1"/>
</dbReference>
<organism evidence="3 4">
    <name type="scientific">Mucilaginibacter ximonensis</name>
    <dbReference type="NCBI Taxonomy" id="538021"/>
    <lineage>
        <taxon>Bacteria</taxon>
        <taxon>Pseudomonadati</taxon>
        <taxon>Bacteroidota</taxon>
        <taxon>Sphingobacteriia</taxon>
        <taxon>Sphingobacteriales</taxon>
        <taxon>Sphingobacteriaceae</taxon>
        <taxon>Mucilaginibacter</taxon>
    </lineage>
</organism>
<sequence length="459" mass="50502">MSNTPPKQSFNQKITSEEFGISNEFQNNMVVQRDKPLPIWGKATTNTTVKVKVSWDNGTYSAVADTNGNWRVSIPAAGANTNAQTISCSIDETHIVTLTNILIGDVWLCSGQSNMEMEVAPVSPYWGVINYEQEVAAANYPNIRFQTIQADLNSPMYDYFSNTNSWQVCSPATVGNVSAVGYFFARKLHTTLNVPVGIIVSAFENTSCYDWWGGGRCYGGMINPMAKLSIKGFIWYQGETDQHMLPVTNYTDVTNRLIQYWRNAFDQGLLPFYFVQLTPFAEDYFDTNPVGGNLADDYLAKFREAQAGLLKIPATGMAVTMDVGEASNHHPRNKKPVGERLALLALKNTYNLDVTCNGPRYLSYTQNGLKLIINYVNGTAEGLNTINNAALNQLFFVAGADAVFRNAPAVITGNTVVLSVPDNLPGPVVAVRYAFTNAPITNLQNAAGLPAEPFRTDNW</sequence>
<dbReference type="InterPro" id="IPR039329">
    <property type="entry name" value="SIAE"/>
</dbReference>
<dbReference type="Pfam" id="PF03629">
    <property type="entry name" value="SASA"/>
    <property type="match status" value="1"/>
</dbReference>
<dbReference type="Gene3D" id="2.60.40.10">
    <property type="entry name" value="Immunoglobulins"/>
    <property type="match status" value="1"/>
</dbReference>
<evidence type="ECO:0000313" key="3">
    <source>
        <dbReference type="EMBL" id="MFD2871750.1"/>
    </source>
</evidence>
<keyword evidence="4" id="KW-1185">Reference proteome</keyword>
<dbReference type="EMBL" id="JBHUPD010000001">
    <property type="protein sequence ID" value="MFD2871750.1"/>
    <property type="molecule type" value="Genomic_DNA"/>
</dbReference>
<evidence type="ECO:0000256" key="1">
    <source>
        <dbReference type="ARBA" id="ARBA00022801"/>
    </source>
</evidence>
<accession>A0ABW5Y910</accession>